<organism evidence="13 14">
    <name type="scientific">Abeliophyllum distichum</name>
    <dbReference type="NCBI Taxonomy" id="126358"/>
    <lineage>
        <taxon>Eukaryota</taxon>
        <taxon>Viridiplantae</taxon>
        <taxon>Streptophyta</taxon>
        <taxon>Embryophyta</taxon>
        <taxon>Tracheophyta</taxon>
        <taxon>Spermatophyta</taxon>
        <taxon>Magnoliopsida</taxon>
        <taxon>eudicotyledons</taxon>
        <taxon>Gunneridae</taxon>
        <taxon>Pentapetalae</taxon>
        <taxon>asterids</taxon>
        <taxon>lamiids</taxon>
        <taxon>Lamiales</taxon>
        <taxon>Oleaceae</taxon>
        <taxon>Forsythieae</taxon>
        <taxon>Abeliophyllum</taxon>
    </lineage>
</organism>
<dbReference type="Pfam" id="PF00046">
    <property type="entry name" value="Homeodomain"/>
    <property type="match status" value="1"/>
</dbReference>
<dbReference type="InterPro" id="IPR017970">
    <property type="entry name" value="Homeobox_CS"/>
</dbReference>
<keyword evidence="2 11" id="KW-0805">Transcription regulation</keyword>
<dbReference type="CDD" id="cd00086">
    <property type="entry name" value="homeodomain"/>
    <property type="match status" value="1"/>
</dbReference>
<dbReference type="SMART" id="SM00389">
    <property type="entry name" value="HOX"/>
    <property type="match status" value="1"/>
</dbReference>
<comment type="caution">
    <text evidence="13">The sequence shown here is derived from an EMBL/GenBank/DDBJ whole genome shotgun (WGS) entry which is preliminary data.</text>
</comment>
<dbReference type="InterPro" id="IPR001356">
    <property type="entry name" value="HD"/>
</dbReference>
<feature type="DNA-binding region" description="Homeobox" evidence="9">
    <location>
        <begin position="10"/>
        <end position="69"/>
    </location>
</feature>
<dbReference type="InterPro" id="IPR003106">
    <property type="entry name" value="Leu_zip_homeo"/>
</dbReference>
<evidence type="ECO:0000256" key="6">
    <source>
        <dbReference type="ARBA" id="ARBA00023242"/>
    </source>
</evidence>
<dbReference type="GO" id="GO:0009737">
    <property type="term" value="P:response to abscisic acid"/>
    <property type="evidence" value="ECO:0007669"/>
    <property type="project" value="UniProtKB-ARBA"/>
</dbReference>
<evidence type="ECO:0000259" key="12">
    <source>
        <dbReference type="PROSITE" id="PS50071"/>
    </source>
</evidence>
<evidence type="ECO:0000256" key="10">
    <source>
        <dbReference type="RuleBase" id="RU000682"/>
    </source>
</evidence>
<dbReference type="PANTHER" id="PTHR24326:SF122">
    <property type="entry name" value="HOMEOBOX-LEUCINE ZIPPER PROTEIN HOX6"/>
    <property type="match status" value="1"/>
</dbReference>
<dbReference type="PROSITE" id="PS00027">
    <property type="entry name" value="HOMEOBOX_1"/>
    <property type="match status" value="1"/>
</dbReference>
<comment type="subcellular location">
    <subcellularLocation>
        <location evidence="1 9 10">Nucleus</location>
    </subcellularLocation>
</comment>
<keyword evidence="3 9" id="KW-0238">DNA-binding</keyword>
<dbReference type="Pfam" id="PF02183">
    <property type="entry name" value="HALZ"/>
    <property type="match status" value="1"/>
</dbReference>
<evidence type="ECO:0000256" key="11">
    <source>
        <dbReference type="RuleBase" id="RU369038"/>
    </source>
</evidence>
<dbReference type="GO" id="GO:0005634">
    <property type="term" value="C:nucleus"/>
    <property type="evidence" value="ECO:0007669"/>
    <property type="project" value="UniProtKB-SubCell"/>
</dbReference>
<dbReference type="PRINTS" id="PR00031">
    <property type="entry name" value="HTHREPRESSR"/>
</dbReference>
<dbReference type="AlphaFoldDB" id="A0ABD1PC22"/>
<gene>
    <name evidence="13" type="ORF">Adt_44866</name>
</gene>
<protein>
    <recommendedName>
        <fullName evidence="11">Homeobox-leucine zipper protein</fullName>
    </recommendedName>
    <alternativeName>
        <fullName evidence="11">HD-ZIP protein</fullName>
    </alternativeName>
    <alternativeName>
        <fullName evidence="11">Homeodomain transcription factor</fullName>
    </alternativeName>
</protein>
<keyword evidence="4 9" id="KW-0371">Homeobox</keyword>
<dbReference type="GO" id="GO:0009414">
    <property type="term" value="P:response to water deprivation"/>
    <property type="evidence" value="ECO:0007669"/>
    <property type="project" value="UniProtKB-ARBA"/>
</dbReference>
<keyword evidence="6 9" id="KW-0539">Nucleus</keyword>
<evidence type="ECO:0000256" key="2">
    <source>
        <dbReference type="ARBA" id="ARBA00023015"/>
    </source>
</evidence>
<dbReference type="InterPro" id="IPR009057">
    <property type="entry name" value="Homeodomain-like_sf"/>
</dbReference>
<dbReference type="GO" id="GO:0000976">
    <property type="term" value="F:transcription cis-regulatory region binding"/>
    <property type="evidence" value="ECO:0007669"/>
    <property type="project" value="UniProtKB-ARBA"/>
</dbReference>
<keyword evidence="5 11" id="KW-0804">Transcription</keyword>
<dbReference type="FunFam" id="1.10.10.60:FF:000293">
    <property type="entry name" value="Homeobox-leucine zipper protein ATHB-7"/>
    <property type="match status" value="1"/>
</dbReference>
<evidence type="ECO:0000313" key="13">
    <source>
        <dbReference type="EMBL" id="KAL2461446.1"/>
    </source>
</evidence>
<dbReference type="EMBL" id="JBFOLK010000014">
    <property type="protein sequence ID" value="KAL2461446.1"/>
    <property type="molecule type" value="Genomic_DNA"/>
</dbReference>
<dbReference type="SUPFAM" id="SSF46689">
    <property type="entry name" value="Homeodomain-like"/>
    <property type="match status" value="1"/>
</dbReference>
<evidence type="ECO:0000256" key="1">
    <source>
        <dbReference type="ARBA" id="ARBA00004123"/>
    </source>
</evidence>
<reference evidence="14" key="1">
    <citation type="submission" date="2024-07" db="EMBL/GenBank/DDBJ databases">
        <title>Two chromosome-level genome assemblies of Korean endemic species Abeliophyllum distichum and Forsythia ovata (Oleaceae).</title>
        <authorList>
            <person name="Jang H."/>
        </authorList>
    </citation>
    <scope>NUCLEOTIDE SEQUENCE [LARGE SCALE GENOMIC DNA]</scope>
</reference>
<dbReference type="InterPro" id="IPR000047">
    <property type="entry name" value="HTH_motif"/>
</dbReference>
<dbReference type="GO" id="GO:0000981">
    <property type="term" value="F:DNA-binding transcription factor activity, RNA polymerase II-specific"/>
    <property type="evidence" value="ECO:0007669"/>
    <property type="project" value="UniProtKB-UniRule"/>
</dbReference>
<dbReference type="PROSITE" id="PS50071">
    <property type="entry name" value="HOMEOBOX_2"/>
    <property type="match status" value="1"/>
</dbReference>
<proteinExistence type="inferred from homology"/>
<evidence type="ECO:0000256" key="4">
    <source>
        <dbReference type="ARBA" id="ARBA00023155"/>
    </source>
</evidence>
<evidence type="ECO:0000313" key="14">
    <source>
        <dbReference type="Proteomes" id="UP001604336"/>
    </source>
</evidence>
<feature type="domain" description="Homeobox" evidence="12">
    <location>
        <begin position="8"/>
        <end position="68"/>
    </location>
</feature>
<sequence length="211" mass="24486">MNTTSSIKKKMKNKIRFSDEQIRCLESMFDSETKIEPKKKVQLARELGLHPRQVAIWFQNKRARWKSKQLERDYSILMASYNNLVSRFEVLEREKQSLHIQLQKLKEIQEKAGNSSLDGESDIANVDNIKSEFEAAELKPNLSEKHGFSDDENSTRSAADYFSRLDEETEILKMVEAADSSLTSPEDWGSLDSEDLLNPPTTSCQWWDFWS</sequence>
<comment type="similarity">
    <text evidence="7 11">Belongs to the HD-ZIP homeobox family. Class I subfamily.</text>
</comment>
<name>A0ABD1PC22_9LAMI</name>
<dbReference type="PANTHER" id="PTHR24326">
    <property type="entry name" value="HOMEOBOX-LEUCINE ZIPPER PROTEIN"/>
    <property type="match status" value="1"/>
</dbReference>
<evidence type="ECO:0000256" key="5">
    <source>
        <dbReference type="ARBA" id="ARBA00023163"/>
    </source>
</evidence>
<dbReference type="Proteomes" id="UP001604336">
    <property type="component" value="Unassembled WGS sequence"/>
</dbReference>
<dbReference type="InterPro" id="IPR045224">
    <property type="entry name" value="HDZip_class_I_plant"/>
</dbReference>
<evidence type="ECO:0000256" key="9">
    <source>
        <dbReference type="PROSITE-ProRule" id="PRU00108"/>
    </source>
</evidence>
<dbReference type="Gene3D" id="1.10.10.60">
    <property type="entry name" value="Homeodomain-like"/>
    <property type="match status" value="1"/>
</dbReference>
<accession>A0ABD1PC22</accession>
<evidence type="ECO:0000256" key="8">
    <source>
        <dbReference type="ARBA" id="ARBA00058361"/>
    </source>
</evidence>
<keyword evidence="14" id="KW-1185">Reference proteome</keyword>
<evidence type="ECO:0000256" key="7">
    <source>
        <dbReference type="ARBA" id="ARBA00025748"/>
    </source>
</evidence>
<evidence type="ECO:0000256" key="3">
    <source>
        <dbReference type="ARBA" id="ARBA00023125"/>
    </source>
</evidence>
<comment type="function">
    <text evidence="11">Transcription factor.</text>
</comment>
<comment type="function">
    <text evidence="8">Probable transcription activator that may act as growth regulators in response to water deficit.</text>
</comment>